<gene>
    <name evidence="1" type="ORF">CDAR_475381</name>
</gene>
<dbReference type="EMBL" id="BPLQ01002694">
    <property type="protein sequence ID" value="GIX95031.1"/>
    <property type="molecule type" value="Genomic_DNA"/>
</dbReference>
<protein>
    <submittedName>
        <fullName evidence="1">Uncharacterized protein</fullName>
    </submittedName>
</protein>
<proteinExistence type="predicted"/>
<comment type="caution">
    <text evidence="1">The sequence shown here is derived from an EMBL/GenBank/DDBJ whole genome shotgun (WGS) entry which is preliminary data.</text>
</comment>
<reference evidence="1 2" key="1">
    <citation type="submission" date="2021-06" db="EMBL/GenBank/DDBJ databases">
        <title>Caerostris darwini draft genome.</title>
        <authorList>
            <person name="Kono N."/>
            <person name="Arakawa K."/>
        </authorList>
    </citation>
    <scope>NUCLEOTIDE SEQUENCE [LARGE SCALE GENOMIC DNA]</scope>
</reference>
<dbReference type="AlphaFoldDB" id="A0AAV4PFT2"/>
<evidence type="ECO:0000313" key="1">
    <source>
        <dbReference type="EMBL" id="GIX95031.1"/>
    </source>
</evidence>
<accession>A0AAV4PFT2</accession>
<organism evidence="1 2">
    <name type="scientific">Caerostris darwini</name>
    <dbReference type="NCBI Taxonomy" id="1538125"/>
    <lineage>
        <taxon>Eukaryota</taxon>
        <taxon>Metazoa</taxon>
        <taxon>Ecdysozoa</taxon>
        <taxon>Arthropoda</taxon>
        <taxon>Chelicerata</taxon>
        <taxon>Arachnida</taxon>
        <taxon>Araneae</taxon>
        <taxon>Araneomorphae</taxon>
        <taxon>Entelegynae</taxon>
        <taxon>Araneoidea</taxon>
        <taxon>Araneidae</taxon>
        <taxon>Caerostris</taxon>
    </lineage>
</organism>
<keyword evidence="2" id="KW-1185">Reference proteome</keyword>
<dbReference type="Proteomes" id="UP001054837">
    <property type="component" value="Unassembled WGS sequence"/>
</dbReference>
<evidence type="ECO:0000313" key="2">
    <source>
        <dbReference type="Proteomes" id="UP001054837"/>
    </source>
</evidence>
<name>A0AAV4PFT2_9ARAC</name>
<sequence length="120" mass="13413">MAISRRGIDAFLGQDPDCRKIPMQKHRVLIILLSKNLAILSSASPAEIFTFLGEGREGAFFSSGLHGNRSLRNRCIPRSGDGLPQNSYVKASSSDRSSLQELSHITFRFFCALFYDYLAR</sequence>